<comment type="caution">
    <text evidence="6">The sequence shown here is derived from an EMBL/GenBank/DDBJ whole genome shotgun (WGS) entry which is preliminary data.</text>
</comment>
<evidence type="ECO:0000313" key="7">
    <source>
        <dbReference type="Proteomes" id="UP001229421"/>
    </source>
</evidence>
<evidence type="ECO:0000256" key="2">
    <source>
        <dbReference type="ARBA" id="ARBA00022741"/>
    </source>
</evidence>
<evidence type="ECO:0000313" key="6">
    <source>
        <dbReference type="EMBL" id="KAK1434786.1"/>
    </source>
</evidence>
<keyword evidence="7" id="KW-1185">Reference proteome</keyword>
<keyword evidence="4" id="KW-0067">ATP-binding</keyword>
<evidence type="ECO:0000259" key="5">
    <source>
        <dbReference type="PROSITE" id="PS50011"/>
    </source>
</evidence>
<dbReference type="GO" id="GO:0005524">
    <property type="term" value="F:ATP binding"/>
    <property type="evidence" value="ECO:0007669"/>
    <property type="project" value="UniProtKB-KW"/>
</dbReference>
<dbReference type="InterPro" id="IPR020635">
    <property type="entry name" value="Tyr_kinase_cat_dom"/>
</dbReference>
<feature type="domain" description="Protein kinase" evidence="5">
    <location>
        <begin position="288"/>
        <end position="682"/>
    </location>
</feature>
<dbReference type="InterPro" id="IPR011009">
    <property type="entry name" value="Kinase-like_dom_sf"/>
</dbReference>
<reference evidence="6" key="1">
    <citation type="journal article" date="2023" name="bioRxiv">
        <title>Improved chromosome-level genome assembly for marigold (Tagetes erecta).</title>
        <authorList>
            <person name="Jiang F."/>
            <person name="Yuan L."/>
            <person name="Wang S."/>
            <person name="Wang H."/>
            <person name="Xu D."/>
            <person name="Wang A."/>
            <person name="Fan W."/>
        </authorList>
    </citation>
    <scope>NUCLEOTIDE SEQUENCE</scope>
    <source>
        <strain evidence="6">WSJ</strain>
        <tissue evidence="6">Leaf</tissue>
    </source>
</reference>
<evidence type="ECO:0000256" key="3">
    <source>
        <dbReference type="ARBA" id="ARBA00022777"/>
    </source>
</evidence>
<sequence>MRLPKDDLLKQVQNGRRELDWLSRYKIVLGEASGLEYLHVGITPRIVHRDIKPGNVLLDENMEARIADFGRELDWLARYKIVLGEASGLEYLHVGITPRIVHRDIKPGNVLFDENMEARIADFGRELDWLARYTIVLGEASGLEYLHVGITPRIVHRDIKPGNVLLDENMEARIADFGRELDWLARYKIVLGEASGLEYLHVGITPRIVHRDIKPGNVLFDENMEARIADFGRELDWLARYTIVLGEASGLEYLHVGITPRIVHRDIKPGNVLLDENMEARIADFGLDDLLKQVQNGRRELDWLARYKIVLGEASGLENLHVGITPRIVHRDIKPGNVLFDENMEARIADFGLDDLLKQVQNGRRELDWLARYKIVLGEASGLEYLHVGITPRIVHRDIKPGNVLFDENMEARIADFGLDDLLKQVQNGRRELDWLARYKIVLGEASGLEYLHVGITPRIVHRDIKPGNVLFDENMEARIADFGLDDLLKQVQNGRRELDWLARYKIVLGEASGLEYLHVGITPRIVHRDIKPGNVMFDENMEARIADFGRELDWLARYKIVLGEASGLEYLHVGITPRIVHRDIKPGNVLLDENMEARIADFGRELDWLARYKIVLGEASGLEYLHVGITPRIVHRDIKPGNVLFDENMEARIADFGLDDLLKQVQNGRRELDWLARYKIVLGEASGLEYLHVGITPRIVHRDIKPGNVLFDENMEARIADFGLDNLLKQVQNGRRELDWLARYKIVLGEASGLEYLHVGITPRIVHRDIKPGNVLFDENMEARIADFGRELDWLARYKIVLGEASGLEYLHVDDLLKQVQNGRRELDWLARYKIVLGEASGLEYLHVGITPRIVHRDIKPGNVLFDENMEARIADFGLDDLLKQVQNGRRELDWLARYKIVLGEASGLEYLHVDDLLKQVQNGRRELDWLARYKIVLGEASGLEYLHVGITPRIVHRDIKPGNVLFDENMEARIADFGFAHYIPEADTYVTFSHVAGTREVLMSDDPKEAIHPTLLGNGFEEQMLLVLKLACFCSLEDPKDRPTSKDCRCMLAEIDHSINEVVNGSR</sequence>
<accession>A0AAD8L8U4</accession>
<dbReference type="Pfam" id="PF00069">
    <property type="entry name" value="Pkinase"/>
    <property type="match status" value="15"/>
</dbReference>
<protein>
    <recommendedName>
        <fullName evidence="5">Protein kinase domain-containing protein</fullName>
    </recommendedName>
</protein>
<dbReference type="GO" id="GO:0004713">
    <property type="term" value="F:protein tyrosine kinase activity"/>
    <property type="evidence" value="ECO:0007669"/>
    <property type="project" value="InterPro"/>
</dbReference>
<dbReference type="InterPro" id="IPR052059">
    <property type="entry name" value="CR_Ser/Thr_kinase"/>
</dbReference>
<dbReference type="SUPFAM" id="SSF56112">
    <property type="entry name" value="Protein kinase-like (PK-like)"/>
    <property type="match status" value="15"/>
</dbReference>
<keyword evidence="3" id="KW-0418">Kinase</keyword>
<name>A0AAD8L8U4_TARER</name>
<dbReference type="PROSITE" id="PS50011">
    <property type="entry name" value="PROTEIN_KINASE_DOM"/>
    <property type="match status" value="3"/>
</dbReference>
<dbReference type="SMART" id="SM00219">
    <property type="entry name" value="TyrKc"/>
    <property type="match status" value="1"/>
</dbReference>
<gene>
    <name evidence="6" type="ORF">QVD17_00539</name>
</gene>
<feature type="domain" description="Protein kinase" evidence="5">
    <location>
        <begin position="1"/>
        <end position="208"/>
    </location>
</feature>
<evidence type="ECO:0000256" key="4">
    <source>
        <dbReference type="ARBA" id="ARBA00022840"/>
    </source>
</evidence>
<dbReference type="Proteomes" id="UP001229421">
    <property type="component" value="Unassembled WGS sequence"/>
</dbReference>
<dbReference type="PANTHER" id="PTHR47973">
    <property type="entry name" value="CYSTEINE-RICH RECEPTOR-LIKE PROTEIN KINASE 3"/>
    <property type="match status" value="1"/>
</dbReference>
<evidence type="ECO:0000256" key="1">
    <source>
        <dbReference type="ARBA" id="ARBA00022679"/>
    </source>
</evidence>
<keyword evidence="2" id="KW-0547">Nucleotide-binding</keyword>
<dbReference type="AlphaFoldDB" id="A0AAD8L8U4"/>
<dbReference type="EMBL" id="JAUHHV010000001">
    <property type="protein sequence ID" value="KAK1434786.1"/>
    <property type="molecule type" value="Genomic_DNA"/>
</dbReference>
<dbReference type="PROSITE" id="PS00108">
    <property type="entry name" value="PROTEIN_KINASE_ST"/>
    <property type="match status" value="5"/>
</dbReference>
<keyword evidence="1" id="KW-0808">Transferase</keyword>
<dbReference type="InterPro" id="IPR000719">
    <property type="entry name" value="Prot_kinase_dom"/>
</dbReference>
<dbReference type="Gene3D" id="1.10.510.10">
    <property type="entry name" value="Transferase(Phosphotransferase) domain 1"/>
    <property type="match status" value="15"/>
</dbReference>
<dbReference type="InterPro" id="IPR008271">
    <property type="entry name" value="Ser/Thr_kinase_AS"/>
</dbReference>
<proteinExistence type="predicted"/>
<feature type="domain" description="Protein kinase" evidence="5">
    <location>
        <begin position="815"/>
        <end position="1069"/>
    </location>
</feature>
<organism evidence="6 7">
    <name type="scientific">Tagetes erecta</name>
    <name type="common">African marigold</name>
    <dbReference type="NCBI Taxonomy" id="13708"/>
    <lineage>
        <taxon>Eukaryota</taxon>
        <taxon>Viridiplantae</taxon>
        <taxon>Streptophyta</taxon>
        <taxon>Embryophyta</taxon>
        <taxon>Tracheophyta</taxon>
        <taxon>Spermatophyta</taxon>
        <taxon>Magnoliopsida</taxon>
        <taxon>eudicotyledons</taxon>
        <taxon>Gunneridae</taxon>
        <taxon>Pentapetalae</taxon>
        <taxon>asterids</taxon>
        <taxon>campanulids</taxon>
        <taxon>Asterales</taxon>
        <taxon>Asteraceae</taxon>
        <taxon>Asteroideae</taxon>
        <taxon>Heliantheae alliance</taxon>
        <taxon>Tageteae</taxon>
        <taxon>Tagetes</taxon>
    </lineage>
</organism>